<dbReference type="Gene3D" id="3.30.160.250">
    <property type="match status" value="1"/>
</dbReference>
<sequence length="81" mass="9171">MMLTKYLKQAMELATYEVLEDGTFYGEIPGFEGVYANETTLEATKEQLQEVLEGWVILGLRLQHQLPIVDGINLTPQQKIA</sequence>
<dbReference type="Proteomes" id="UP000248272">
    <property type="component" value="Unassembled WGS sequence"/>
</dbReference>
<evidence type="ECO:0000313" key="2">
    <source>
        <dbReference type="Proteomes" id="UP000248272"/>
    </source>
</evidence>
<reference evidence="1 2" key="1">
    <citation type="journal article" date="2018" name="Front. Microbiol.">
        <title>Adaptation of the Freshwater Bloom-Forming Cyanobacterium Microcystis aeruginosa to Brackish Water Is Driven by Recent Horizontal Transfer of Sucrose Genes.</title>
        <authorList>
            <person name="Tanabe Y."/>
            <person name="Hodoki Y."/>
            <person name="Sano T."/>
            <person name="Tada K."/>
            <person name="Watanabe M.M."/>
        </authorList>
    </citation>
    <scope>NUCLEOTIDE SEQUENCE [LARGE SCALE GENOMIC DNA]</scope>
    <source>
        <strain evidence="1 2">Sj</strain>
    </source>
</reference>
<proteinExistence type="predicted"/>
<evidence type="ECO:0008006" key="3">
    <source>
        <dbReference type="Google" id="ProtNLM"/>
    </source>
</evidence>
<dbReference type="Pfam" id="PF21748">
    <property type="entry name" value="UPF0150"/>
    <property type="match status" value="1"/>
</dbReference>
<dbReference type="RefSeq" id="WP_002753457.1">
    <property type="nucleotide sequence ID" value="NZ_BDSG01000074.1"/>
</dbReference>
<comment type="caution">
    <text evidence="1">The sequence shown here is derived from an EMBL/GenBank/DDBJ whole genome shotgun (WGS) entry which is preliminary data.</text>
</comment>
<gene>
    <name evidence="1" type="ORF">MSj_02919</name>
</gene>
<dbReference type="InterPro" id="IPR049389">
    <property type="entry name" value="TTHA0281-like"/>
</dbReference>
<dbReference type="AlphaFoldDB" id="A0A2Z6UPB6"/>
<dbReference type="SUPFAM" id="SSF143100">
    <property type="entry name" value="TTHA1013/TTHA0281-like"/>
    <property type="match status" value="1"/>
</dbReference>
<organism evidence="1 2">
    <name type="scientific">Microcystis aeruginosa Sj</name>
    <dbReference type="NCBI Taxonomy" id="1979544"/>
    <lineage>
        <taxon>Bacteria</taxon>
        <taxon>Bacillati</taxon>
        <taxon>Cyanobacteriota</taxon>
        <taxon>Cyanophyceae</taxon>
        <taxon>Oscillatoriophycideae</taxon>
        <taxon>Chroococcales</taxon>
        <taxon>Microcystaceae</taxon>
        <taxon>Microcystis</taxon>
    </lineage>
</organism>
<evidence type="ECO:0000313" key="1">
    <source>
        <dbReference type="EMBL" id="GBL11415.1"/>
    </source>
</evidence>
<dbReference type="GeneID" id="66705221"/>
<dbReference type="InterPro" id="IPR035069">
    <property type="entry name" value="TTHA1013/TTHA0281-like"/>
</dbReference>
<dbReference type="EMBL" id="BDSG01000074">
    <property type="protein sequence ID" value="GBL11415.1"/>
    <property type="molecule type" value="Genomic_DNA"/>
</dbReference>
<protein>
    <recommendedName>
        <fullName evidence="3">HicB-like antitoxin of toxin-antitoxin system domain-containing protein</fullName>
    </recommendedName>
</protein>
<name>A0A2Z6UPB6_MICAE</name>
<accession>A0A2Z6UPB6</accession>